<evidence type="ECO:0000256" key="4">
    <source>
        <dbReference type="ARBA" id="ARBA00022827"/>
    </source>
</evidence>
<dbReference type="InterPro" id="IPR000172">
    <property type="entry name" value="GMC_OxRdtase_N"/>
</dbReference>
<dbReference type="InterPro" id="IPR012132">
    <property type="entry name" value="GMC_OxRdtase"/>
</dbReference>
<name>A0A4P7D6F4_9BURK</name>
<keyword evidence="4 5" id="KW-0274">FAD</keyword>
<dbReference type="Proteomes" id="UP000295727">
    <property type="component" value="Chromosome 4"/>
</dbReference>
<organism evidence="8 9">
    <name type="scientific">Paraburkholderia pallida</name>
    <dbReference type="NCBI Taxonomy" id="2547399"/>
    <lineage>
        <taxon>Bacteria</taxon>
        <taxon>Pseudomonadati</taxon>
        <taxon>Pseudomonadota</taxon>
        <taxon>Betaproteobacteria</taxon>
        <taxon>Burkholderiales</taxon>
        <taxon>Burkholderiaceae</taxon>
        <taxon>Paraburkholderia</taxon>
    </lineage>
</organism>
<feature type="domain" description="Glucose-methanol-choline oxidoreductase N-terminal" evidence="6">
    <location>
        <begin position="65"/>
        <end position="354"/>
    </location>
</feature>
<evidence type="ECO:0000313" key="9">
    <source>
        <dbReference type="Proteomes" id="UP000295727"/>
    </source>
</evidence>
<dbReference type="PIRSF" id="PIRSF000137">
    <property type="entry name" value="Alcohol_oxidase"/>
    <property type="match status" value="1"/>
</dbReference>
<evidence type="ECO:0000256" key="2">
    <source>
        <dbReference type="ARBA" id="ARBA00010790"/>
    </source>
</evidence>
<dbReference type="GO" id="GO:0016614">
    <property type="term" value="F:oxidoreductase activity, acting on CH-OH group of donors"/>
    <property type="evidence" value="ECO:0007669"/>
    <property type="project" value="InterPro"/>
</dbReference>
<dbReference type="PROSITE" id="PS51318">
    <property type="entry name" value="TAT"/>
    <property type="match status" value="1"/>
</dbReference>
<reference evidence="8 9" key="1">
    <citation type="submission" date="2019-03" db="EMBL/GenBank/DDBJ databases">
        <title>Paraburkholderia sp. 7MH5, isolated from subtropical forest soil.</title>
        <authorList>
            <person name="Gao Z.-H."/>
            <person name="Qiu L.-H."/>
        </authorList>
    </citation>
    <scope>NUCLEOTIDE SEQUENCE [LARGE SCALE GENOMIC DNA]</scope>
    <source>
        <strain evidence="8 9">7MH5</strain>
    </source>
</reference>
<dbReference type="InterPro" id="IPR007867">
    <property type="entry name" value="GMC_OxRtase_C"/>
</dbReference>
<dbReference type="Pfam" id="PF00732">
    <property type="entry name" value="GMC_oxred_N"/>
    <property type="match status" value="1"/>
</dbReference>
<evidence type="ECO:0000313" key="8">
    <source>
        <dbReference type="EMBL" id="QBR03047.1"/>
    </source>
</evidence>
<feature type="binding site" evidence="5">
    <location>
        <position position="142"/>
    </location>
    <ligand>
        <name>FAD</name>
        <dbReference type="ChEBI" id="CHEBI:57692"/>
    </ligand>
</feature>
<evidence type="ECO:0000256" key="5">
    <source>
        <dbReference type="PIRSR" id="PIRSR000137-2"/>
    </source>
</evidence>
<evidence type="ECO:0000259" key="7">
    <source>
        <dbReference type="Pfam" id="PF05199"/>
    </source>
</evidence>
<keyword evidence="9" id="KW-1185">Reference proteome</keyword>
<dbReference type="Gene3D" id="3.50.50.60">
    <property type="entry name" value="FAD/NAD(P)-binding domain"/>
    <property type="match status" value="1"/>
</dbReference>
<comment type="similarity">
    <text evidence="2">Belongs to the GMC oxidoreductase family.</text>
</comment>
<dbReference type="Pfam" id="PF05199">
    <property type="entry name" value="GMC_oxred_C"/>
    <property type="match status" value="1"/>
</dbReference>
<feature type="domain" description="Glucose-methanol-choline oxidoreductase C-terminal" evidence="7">
    <location>
        <begin position="429"/>
        <end position="561"/>
    </location>
</feature>
<dbReference type="AlphaFoldDB" id="A0A4P7D6F4"/>
<gene>
    <name evidence="8" type="ORF">E1956_38370</name>
</gene>
<dbReference type="NCBIfam" id="TIGR01409">
    <property type="entry name" value="TAT_signal_seq"/>
    <property type="match status" value="1"/>
</dbReference>
<dbReference type="InterPro" id="IPR036188">
    <property type="entry name" value="FAD/NAD-bd_sf"/>
</dbReference>
<dbReference type="GO" id="GO:0050660">
    <property type="term" value="F:flavin adenine dinucleotide binding"/>
    <property type="evidence" value="ECO:0007669"/>
    <property type="project" value="InterPro"/>
</dbReference>
<dbReference type="RefSeq" id="WP_134758554.1">
    <property type="nucleotide sequence ID" value="NZ_CP038151.1"/>
</dbReference>
<dbReference type="KEGG" id="ppai:E1956_38370"/>
<dbReference type="PANTHER" id="PTHR11552:SF147">
    <property type="entry name" value="CHOLINE DEHYDROGENASE, MITOCHONDRIAL"/>
    <property type="match status" value="1"/>
</dbReference>
<keyword evidence="3" id="KW-0285">Flavoprotein</keyword>
<evidence type="ECO:0000256" key="1">
    <source>
        <dbReference type="ARBA" id="ARBA00001974"/>
    </source>
</evidence>
<dbReference type="SUPFAM" id="SSF54373">
    <property type="entry name" value="FAD-linked reductases, C-terminal domain"/>
    <property type="match status" value="1"/>
</dbReference>
<comment type="cofactor">
    <cofactor evidence="1 5">
        <name>FAD</name>
        <dbReference type="ChEBI" id="CHEBI:57692"/>
    </cofactor>
</comment>
<evidence type="ECO:0000259" key="6">
    <source>
        <dbReference type="Pfam" id="PF00732"/>
    </source>
</evidence>
<dbReference type="OrthoDB" id="9785276at2"/>
<accession>A0A4P7D6F4</accession>
<dbReference type="InterPro" id="IPR019546">
    <property type="entry name" value="TAT_signal_bac_arc"/>
</dbReference>
<evidence type="ECO:0000256" key="3">
    <source>
        <dbReference type="ARBA" id="ARBA00022630"/>
    </source>
</evidence>
<dbReference type="PANTHER" id="PTHR11552">
    <property type="entry name" value="GLUCOSE-METHANOL-CHOLINE GMC OXIDOREDUCTASE"/>
    <property type="match status" value="1"/>
</dbReference>
<dbReference type="EMBL" id="CP038151">
    <property type="protein sequence ID" value="QBR03047.1"/>
    <property type="molecule type" value="Genomic_DNA"/>
</dbReference>
<protein>
    <submittedName>
        <fullName evidence="8">Twin-arginine translocation signal domain-containing protein</fullName>
    </submittedName>
</protein>
<dbReference type="Gene3D" id="3.30.560.10">
    <property type="entry name" value="Glucose Oxidase, domain 3"/>
    <property type="match status" value="1"/>
</dbReference>
<sequence length="572" mass="60447">MIEARAEAAQQLLDRMARGTLSRRGFMKLAAAMGIAAVLDPAQTQQALAAGETQRANRQAIKDSYDYVIAGAGAAGCIVAARLAEAGAEVLLVESGGSDNLPQVTTPGLWFTNIGGPLDWKVKAAPSPYVNNRAVPVAMGHVLGGGTSINAMLWVRGLKQDYDGWAEQGCDGWGFSDVLPIYKQLEDWEGGANQWRGAGGPLHVCTTHSPHPTATAFVGAARQMGVPILDDMNGPMREGAGYVNMSINRDGSRASAARAFLRPALGRPNLTLLLNTDGVRLRFMGTRCTGITLSDADGVRNVRARREVIVTAGGIASAKLLLLSGIGDSEDARRHGIAPVVDLKGVGRNFQDHPLLFGVTLGYKGEFPPRSMTSNAVEAAAYVRSDSSLRDPDVAMVLQQVSVVTPEIRAAFGAPPENGFVISPALVRPTSRGRFQLTSADWRQPGQLDAGFLSTDHDLETTVRCIELCRELGQQRAFDPVRAAEAIPGRSLDKAALRDFARNATISFGHPVGTCKMGVDAMAVVDPQLRVHGVEGLRVCDSSIMPSIVTGPTSAASHMIGARAAGMILGAA</sequence>
<dbReference type="InterPro" id="IPR006311">
    <property type="entry name" value="TAT_signal"/>
</dbReference>
<proteinExistence type="inferred from homology"/>
<dbReference type="SUPFAM" id="SSF51905">
    <property type="entry name" value="FAD/NAD(P)-binding domain"/>
    <property type="match status" value="1"/>
</dbReference>